<accession>A0A8J6AZW1</accession>
<evidence type="ECO:0000313" key="2">
    <source>
        <dbReference type="EMBL" id="KAG9460469.1"/>
    </source>
</evidence>
<keyword evidence="1" id="KW-0812">Transmembrane</keyword>
<dbReference type="EMBL" id="WNTK01066734">
    <property type="protein sequence ID" value="KAG9460469.1"/>
    <property type="molecule type" value="Genomic_DNA"/>
</dbReference>
<protein>
    <submittedName>
        <fullName evidence="2">Uncharacterized protein</fullName>
    </submittedName>
</protein>
<evidence type="ECO:0000256" key="1">
    <source>
        <dbReference type="SAM" id="Phobius"/>
    </source>
</evidence>
<comment type="caution">
    <text evidence="2">The sequence shown here is derived from an EMBL/GenBank/DDBJ whole genome shotgun (WGS) entry which is preliminary data.</text>
</comment>
<feature type="transmembrane region" description="Helical" evidence="1">
    <location>
        <begin position="14"/>
        <end position="31"/>
    </location>
</feature>
<proteinExistence type="predicted"/>
<gene>
    <name evidence="2" type="ORF">GDO78_021641</name>
</gene>
<sequence>MAQLRILVSNPDHFWLWHLFYATFLTALTPLRTKDRKVYSATVEKRDTLRGGEEVGERGMCITPRGLTSFGNIGGYKNK</sequence>
<dbReference type="Proteomes" id="UP000770717">
    <property type="component" value="Unassembled WGS sequence"/>
</dbReference>
<reference evidence="2" key="1">
    <citation type="thesis" date="2020" institute="ProQuest LLC" country="789 East Eisenhower Parkway, Ann Arbor, MI, USA">
        <title>Comparative Genomics and Chromosome Evolution.</title>
        <authorList>
            <person name="Mudd A.B."/>
        </authorList>
    </citation>
    <scope>NUCLEOTIDE SEQUENCE</scope>
    <source>
        <strain evidence="2">HN-11 Male</strain>
        <tissue evidence="2">Kidney and liver</tissue>
    </source>
</reference>
<organism evidence="2 3">
    <name type="scientific">Eleutherodactylus coqui</name>
    <name type="common">Puerto Rican coqui</name>
    <dbReference type="NCBI Taxonomy" id="57060"/>
    <lineage>
        <taxon>Eukaryota</taxon>
        <taxon>Metazoa</taxon>
        <taxon>Chordata</taxon>
        <taxon>Craniata</taxon>
        <taxon>Vertebrata</taxon>
        <taxon>Euteleostomi</taxon>
        <taxon>Amphibia</taxon>
        <taxon>Batrachia</taxon>
        <taxon>Anura</taxon>
        <taxon>Neobatrachia</taxon>
        <taxon>Hyloidea</taxon>
        <taxon>Eleutherodactylidae</taxon>
        <taxon>Eleutherodactylinae</taxon>
        <taxon>Eleutherodactylus</taxon>
        <taxon>Eleutherodactylus</taxon>
    </lineage>
</organism>
<dbReference type="AlphaFoldDB" id="A0A8J6AZW1"/>
<evidence type="ECO:0000313" key="3">
    <source>
        <dbReference type="Proteomes" id="UP000770717"/>
    </source>
</evidence>
<keyword evidence="3" id="KW-1185">Reference proteome</keyword>
<keyword evidence="1" id="KW-0472">Membrane</keyword>
<keyword evidence="1" id="KW-1133">Transmembrane helix</keyword>
<name>A0A8J6AZW1_ELECQ</name>